<name>A0A2T1ELP2_9CYAN</name>
<keyword evidence="2" id="KW-1185">Reference proteome</keyword>
<proteinExistence type="predicted"/>
<dbReference type="AlphaFoldDB" id="A0A2T1ELP2"/>
<organism evidence="1 2">
    <name type="scientific">Stenomitos frigidus ULC18</name>
    <dbReference type="NCBI Taxonomy" id="2107698"/>
    <lineage>
        <taxon>Bacteria</taxon>
        <taxon>Bacillati</taxon>
        <taxon>Cyanobacteriota</taxon>
        <taxon>Cyanophyceae</taxon>
        <taxon>Leptolyngbyales</taxon>
        <taxon>Leptolyngbyaceae</taxon>
        <taxon>Stenomitos</taxon>
    </lineage>
</organism>
<evidence type="ECO:0000313" key="1">
    <source>
        <dbReference type="EMBL" id="PSB33598.1"/>
    </source>
</evidence>
<reference evidence="1 2" key="2">
    <citation type="submission" date="2018-03" db="EMBL/GenBank/DDBJ databases">
        <title>The ancient ancestry and fast evolution of plastids.</title>
        <authorList>
            <person name="Moore K.R."/>
            <person name="Magnabosco C."/>
            <person name="Momper L."/>
            <person name="Gold D.A."/>
            <person name="Bosak T."/>
            <person name="Fournier G.P."/>
        </authorList>
    </citation>
    <scope>NUCLEOTIDE SEQUENCE [LARGE SCALE GENOMIC DNA]</scope>
    <source>
        <strain evidence="1 2">ULC18</strain>
    </source>
</reference>
<dbReference type="Proteomes" id="UP000239576">
    <property type="component" value="Unassembled WGS sequence"/>
</dbReference>
<dbReference type="EMBL" id="PVWK01000017">
    <property type="protein sequence ID" value="PSB33598.1"/>
    <property type="molecule type" value="Genomic_DNA"/>
</dbReference>
<comment type="caution">
    <text evidence="1">The sequence shown here is derived from an EMBL/GenBank/DDBJ whole genome shotgun (WGS) entry which is preliminary data.</text>
</comment>
<gene>
    <name evidence="1" type="ORF">C7B82_03675</name>
</gene>
<sequence>MVEKLAQAPELVEHGLSNFSAVMSMKDDVSGTIKQKLELRTVDSLRLPLKMRGFTSEAEGNHFSVCLFCLLATNN</sequence>
<accession>A0A2T1ELP2</accession>
<evidence type="ECO:0000313" key="2">
    <source>
        <dbReference type="Proteomes" id="UP000239576"/>
    </source>
</evidence>
<reference evidence="2" key="1">
    <citation type="submission" date="2018-02" db="EMBL/GenBank/DDBJ databases">
        <authorList>
            <person name="Moore K."/>
            <person name="Momper L."/>
        </authorList>
    </citation>
    <scope>NUCLEOTIDE SEQUENCE [LARGE SCALE GENOMIC DNA]</scope>
    <source>
        <strain evidence="2">ULC18</strain>
    </source>
</reference>
<protein>
    <submittedName>
        <fullName evidence="1">Uncharacterized protein</fullName>
    </submittedName>
</protein>